<evidence type="ECO:0000256" key="7">
    <source>
        <dbReference type="ARBA" id="ARBA00023288"/>
    </source>
</evidence>
<sequence>MKINIKNINIKSICATLFISLFLSCNNSGEELEKLQKDKQFYSSIAKLGNDFLDIFTSFGEMSNSVLGFNTETKKSDVKDYFKNIEKSLTITRTTLDEIVANMEKENNRNASGTKAAVITLNDKLDNIIKGAKAVSDAIADASDPIGNVADASSPAGVEGKIESLIKGIKDIVDVVLKNEGNAEAGDDKKAENLTKRTGGTTAGEAGKLFDNSTHAGDAANSKKAAADAVKAVGAVTGADILKAMIKSSGDNKKDGIIAGTITLRAMAKDGKFAGPNSKTDEAADAIKGAAISAVTKALSTLTIAIRKTIDEGLKEVKKAMKINPDDTPVISDNNISETKK</sequence>
<dbReference type="OrthoDB" id="351292at2"/>
<name>W5T300_9SPIR</name>
<reference evidence="10" key="1">
    <citation type="submission" date="2013-04" db="EMBL/GenBank/DDBJ databases">
        <title>Comparative Genomics of Relapsing Fever Spirochetes.</title>
        <authorList>
            <person name="Schwan T.G."/>
            <person name="Raffel S.J."/>
            <person name="Porcella S.F."/>
            <person name="Martens C.A."/>
            <person name="Bruno D.P."/>
            <person name="Ricklefs S.M."/>
            <person name="Barbian K.B."/>
        </authorList>
    </citation>
    <scope>NUCLEOTIDE SEQUENCE</scope>
    <source>
        <strain evidence="10">Co53</strain>
        <plasmid evidence="10">unnamed</plasmid>
    </source>
</reference>
<dbReference type="HOGENOM" id="CLU_054711_2_0_12"/>
<dbReference type="RefSeq" id="WP_025408897.1">
    <property type="nucleotide sequence ID" value="NZ_CP005765.1"/>
</dbReference>
<gene>
    <name evidence="10" type="ORF">BCO_0128910</name>
</gene>
<dbReference type="InterPro" id="IPR000680">
    <property type="entry name" value="Borrelia_lipo"/>
</dbReference>
<dbReference type="SUPFAM" id="SSF74748">
    <property type="entry name" value="Variable surface antigen VlsE"/>
    <property type="match status" value="1"/>
</dbReference>
<protein>
    <recommendedName>
        <fullName evidence="8">Variable large protein</fullName>
    </recommendedName>
</protein>
<accession>W5T300</accession>
<evidence type="ECO:0000256" key="8">
    <source>
        <dbReference type="RuleBase" id="RU363105"/>
    </source>
</evidence>
<comment type="subcellular location">
    <subcellularLocation>
        <location evidence="2 8">Cell outer membrane</location>
        <topology evidence="2 8">Lipid-anchor</topology>
    </subcellularLocation>
</comment>
<evidence type="ECO:0000256" key="5">
    <source>
        <dbReference type="ARBA" id="ARBA00023139"/>
    </source>
</evidence>
<dbReference type="EMBL" id="CP005765">
    <property type="protein sequence ID" value="AHH11696.1"/>
    <property type="molecule type" value="Genomic_DNA"/>
</dbReference>
<evidence type="ECO:0000256" key="4">
    <source>
        <dbReference type="ARBA" id="ARBA00023136"/>
    </source>
</evidence>
<keyword evidence="10" id="KW-0614">Plasmid</keyword>
<evidence type="ECO:0000256" key="6">
    <source>
        <dbReference type="ARBA" id="ARBA00023237"/>
    </source>
</evidence>
<keyword evidence="7 8" id="KW-0449">Lipoprotein</keyword>
<organism evidence="10">
    <name type="scientific">Borrelia coriaceae ATCC 43381</name>
    <dbReference type="NCBI Taxonomy" id="1408429"/>
    <lineage>
        <taxon>Bacteria</taxon>
        <taxon>Pseudomonadati</taxon>
        <taxon>Spirochaetota</taxon>
        <taxon>Spirochaetia</taxon>
        <taxon>Spirochaetales</taxon>
        <taxon>Borreliaceae</taxon>
        <taxon>Borrelia</taxon>
    </lineage>
</organism>
<evidence type="ECO:0000313" key="10">
    <source>
        <dbReference type="EMBL" id="AHH11696.1"/>
    </source>
</evidence>
<feature type="region of interest" description="Disordered" evidence="9">
    <location>
        <begin position="186"/>
        <end position="210"/>
    </location>
</feature>
<geneLocation type="plasmid" evidence="10">
    <name>unnamed</name>
</geneLocation>
<dbReference type="PROSITE" id="PS51257">
    <property type="entry name" value="PROKAR_LIPOPROTEIN"/>
    <property type="match status" value="1"/>
</dbReference>
<keyword evidence="4 8" id="KW-0472">Membrane</keyword>
<feature type="compositionally biased region" description="Basic and acidic residues" evidence="9">
    <location>
        <begin position="186"/>
        <end position="195"/>
    </location>
</feature>
<keyword evidence="5 8" id="KW-0564">Palmitate</keyword>
<keyword evidence="6 8" id="KW-0998">Cell outer membrane</keyword>
<evidence type="ECO:0000256" key="2">
    <source>
        <dbReference type="ARBA" id="ARBA00004459"/>
    </source>
</evidence>
<dbReference type="GO" id="GO:0009279">
    <property type="term" value="C:cell outer membrane"/>
    <property type="evidence" value="ECO:0007669"/>
    <property type="project" value="UniProtKB-SubCell"/>
</dbReference>
<evidence type="ECO:0000256" key="9">
    <source>
        <dbReference type="SAM" id="MobiDB-lite"/>
    </source>
</evidence>
<keyword evidence="3" id="KW-0732">Signal</keyword>
<evidence type="ECO:0000256" key="3">
    <source>
        <dbReference type="ARBA" id="ARBA00022729"/>
    </source>
</evidence>
<proteinExistence type="predicted"/>
<dbReference type="AlphaFoldDB" id="W5T300"/>
<dbReference type="Pfam" id="PF00921">
    <property type="entry name" value="Lipoprotein_2"/>
    <property type="match status" value="2"/>
</dbReference>
<comment type="function">
    <text evidence="1 8">The Vlp and Vsp proteins are antigenically distinct proteins, only one vlp or vsp gene is transcriptionally active at any one time. Switching between these genes is a mechanism of host immune response evasion.</text>
</comment>
<evidence type="ECO:0000256" key="1">
    <source>
        <dbReference type="ARBA" id="ARBA00003932"/>
    </source>
</evidence>